<reference evidence="1 2" key="1">
    <citation type="submission" date="2020-04" db="EMBL/GenBank/DDBJ databases">
        <title>Chromosome-level genome assembly of a cyprinid fish Onychostoma macrolepis by integration of Nanopore Sequencing, Bionano and Hi-C technology.</title>
        <authorList>
            <person name="Wang D."/>
        </authorList>
    </citation>
    <scope>NUCLEOTIDE SEQUENCE [LARGE SCALE GENOMIC DNA]</scope>
    <source>
        <strain evidence="1">SWU-2019</strain>
        <tissue evidence="1">Muscle</tissue>
    </source>
</reference>
<evidence type="ECO:0000313" key="2">
    <source>
        <dbReference type="Proteomes" id="UP000579812"/>
    </source>
</evidence>
<name>A0A7J6BWC2_9TELE</name>
<organism evidence="1 2">
    <name type="scientific">Onychostoma macrolepis</name>
    <dbReference type="NCBI Taxonomy" id="369639"/>
    <lineage>
        <taxon>Eukaryota</taxon>
        <taxon>Metazoa</taxon>
        <taxon>Chordata</taxon>
        <taxon>Craniata</taxon>
        <taxon>Vertebrata</taxon>
        <taxon>Euteleostomi</taxon>
        <taxon>Actinopterygii</taxon>
        <taxon>Neopterygii</taxon>
        <taxon>Teleostei</taxon>
        <taxon>Ostariophysi</taxon>
        <taxon>Cypriniformes</taxon>
        <taxon>Cyprinidae</taxon>
        <taxon>Acrossocheilinae</taxon>
        <taxon>Onychostoma</taxon>
    </lineage>
</organism>
<dbReference type="PROSITE" id="PS51257">
    <property type="entry name" value="PROKAR_LIPOPROTEIN"/>
    <property type="match status" value="1"/>
</dbReference>
<protein>
    <submittedName>
        <fullName evidence="1">Uncharacterized protein</fullName>
    </submittedName>
</protein>
<dbReference type="Proteomes" id="UP000579812">
    <property type="component" value="Unassembled WGS sequence"/>
</dbReference>
<keyword evidence="2" id="KW-1185">Reference proteome</keyword>
<evidence type="ECO:0000313" key="1">
    <source>
        <dbReference type="EMBL" id="KAF4099134.1"/>
    </source>
</evidence>
<sequence length="249" mass="26646">MRPGFLVGTAVLSAAGLACSLGWVTELARVQVRQAPVLHENRAEDVQVPVVVAEWLRRWTRNPLGSPRAGSNPADYVVRQPSCTPRRSGCASFLHVPRTLVRSPSAPDKHAAGPVCRRDVLEIHWGLEILHAEEKRLCLFFFTSLACFFATLSASDKHAAGPFSSRGTVAHLDRIVVSTLPCGRSNPGHGSLLLSSNGDVGLLFASSSFSWILSLTLGGVLCCPPAAKGAGGPQLVIGVVVAERLRRWT</sequence>
<comment type="caution">
    <text evidence="1">The sequence shown here is derived from an EMBL/GenBank/DDBJ whole genome shotgun (WGS) entry which is preliminary data.</text>
</comment>
<dbReference type="EMBL" id="JAAMOB010000020">
    <property type="protein sequence ID" value="KAF4099134.1"/>
    <property type="molecule type" value="Genomic_DNA"/>
</dbReference>
<accession>A0A7J6BWC2</accession>
<proteinExistence type="predicted"/>
<gene>
    <name evidence="1" type="ORF">G5714_019260</name>
</gene>
<dbReference type="AlphaFoldDB" id="A0A7J6BWC2"/>